<comment type="caution">
    <text evidence="2">The sequence shown here is derived from an EMBL/GenBank/DDBJ whole genome shotgun (WGS) entry which is preliminary data.</text>
</comment>
<organism evidence="2 3">
    <name type="scientific">Microlunatus antarcticus</name>
    <dbReference type="NCBI Taxonomy" id="53388"/>
    <lineage>
        <taxon>Bacteria</taxon>
        <taxon>Bacillati</taxon>
        <taxon>Actinomycetota</taxon>
        <taxon>Actinomycetes</taxon>
        <taxon>Propionibacteriales</taxon>
        <taxon>Propionibacteriaceae</taxon>
        <taxon>Microlunatus</taxon>
    </lineage>
</organism>
<feature type="region of interest" description="Disordered" evidence="1">
    <location>
        <begin position="48"/>
        <end position="68"/>
    </location>
</feature>
<dbReference type="EMBL" id="JACHZG010000001">
    <property type="protein sequence ID" value="MBB3326453.1"/>
    <property type="molecule type" value="Genomic_DNA"/>
</dbReference>
<keyword evidence="3" id="KW-1185">Reference proteome</keyword>
<reference evidence="2 3" key="1">
    <citation type="submission" date="2020-08" db="EMBL/GenBank/DDBJ databases">
        <title>Sequencing the genomes of 1000 actinobacteria strains.</title>
        <authorList>
            <person name="Klenk H.-P."/>
        </authorList>
    </citation>
    <scope>NUCLEOTIDE SEQUENCE [LARGE SCALE GENOMIC DNA]</scope>
    <source>
        <strain evidence="2 3">DSM 11053</strain>
    </source>
</reference>
<gene>
    <name evidence="2" type="ORF">FHX39_001397</name>
</gene>
<feature type="compositionally biased region" description="Polar residues" evidence="1">
    <location>
        <begin position="56"/>
        <end position="68"/>
    </location>
</feature>
<accession>A0A7W5P6H8</accession>
<proteinExistence type="predicted"/>
<protein>
    <submittedName>
        <fullName evidence="2">Uncharacterized protein</fullName>
    </submittedName>
</protein>
<dbReference type="AlphaFoldDB" id="A0A7W5P6H8"/>
<dbReference type="RefSeq" id="WP_183337399.1">
    <property type="nucleotide sequence ID" value="NZ_JACHZG010000001.1"/>
</dbReference>
<sequence>MSTAADAARRYQYMLRTPDPTQIEQAHQQAFAAMTPSERDEVLQALAKTSEVPSDASPTSLARSATWL</sequence>
<evidence type="ECO:0000256" key="1">
    <source>
        <dbReference type="SAM" id="MobiDB-lite"/>
    </source>
</evidence>
<name>A0A7W5P6H8_9ACTN</name>
<evidence type="ECO:0000313" key="3">
    <source>
        <dbReference type="Proteomes" id="UP000565572"/>
    </source>
</evidence>
<dbReference type="Proteomes" id="UP000565572">
    <property type="component" value="Unassembled WGS sequence"/>
</dbReference>
<evidence type="ECO:0000313" key="2">
    <source>
        <dbReference type="EMBL" id="MBB3326453.1"/>
    </source>
</evidence>